<feature type="transmembrane region" description="Helical" evidence="1">
    <location>
        <begin position="148"/>
        <end position="168"/>
    </location>
</feature>
<comment type="caution">
    <text evidence="2">The sequence shown here is derived from an EMBL/GenBank/DDBJ whole genome shotgun (WGS) entry which is preliminary data.</text>
</comment>
<keyword evidence="3" id="KW-1185">Reference proteome</keyword>
<feature type="transmembrane region" description="Helical" evidence="1">
    <location>
        <begin position="205"/>
        <end position="224"/>
    </location>
</feature>
<feature type="transmembrane region" description="Helical" evidence="1">
    <location>
        <begin position="57"/>
        <end position="78"/>
    </location>
</feature>
<keyword evidence="1" id="KW-0472">Membrane</keyword>
<gene>
    <name evidence="2" type="ORF">AB8S09_15410</name>
</gene>
<evidence type="ECO:0000313" key="3">
    <source>
        <dbReference type="Proteomes" id="UP001565220"/>
    </source>
</evidence>
<evidence type="ECO:0000256" key="1">
    <source>
        <dbReference type="SAM" id="Phobius"/>
    </source>
</evidence>
<dbReference type="EMBL" id="JBGFFE010000041">
    <property type="protein sequence ID" value="MEY8765009.1"/>
    <property type="molecule type" value="Genomic_DNA"/>
</dbReference>
<evidence type="ECO:0000313" key="2">
    <source>
        <dbReference type="EMBL" id="MEY8765009.1"/>
    </source>
</evidence>
<organism evidence="2 3">
    <name type="scientific">Clostridium lapidicellarium</name>
    <dbReference type="NCBI Taxonomy" id="3240931"/>
    <lineage>
        <taxon>Bacteria</taxon>
        <taxon>Bacillati</taxon>
        <taxon>Bacillota</taxon>
        <taxon>Clostridia</taxon>
        <taxon>Eubacteriales</taxon>
        <taxon>Clostridiaceae</taxon>
        <taxon>Clostridium</taxon>
    </lineage>
</organism>
<accession>A0ABV4E1J2</accession>
<keyword evidence="1" id="KW-0812">Transmembrane</keyword>
<feature type="transmembrane region" description="Helical" evidence="1">
    <location>
        <begin position="20"/>
        <end position="37"/>
    </location>
</feature>
<protein>
    <submittedName>
        <fullName evidence="2">ABC transporter permease</fullName>
    </submittedName>
</protein>
<feature type="transmembrane region" description="Helical" evidence="1">
    <location>
        <begin position="180"/>
        <end position="199"/>
    </location>
</feature>
<feature type="transmembrane region" description="Helical" evidence="1">
    <location>
        <begin position="99"/>
        <end position="128"/>
    </location>
</feature>
<dbReference type="RefSeq" id="WP_369869495.1">
    <property type="nucleotide sequence ID" value="NZ_JBGFFE010000041.1"/>
</dbReference>
<keyword evidence="1" id="KW-1133">Transmembrane helix</keyword>
<sequence>MLQIIKLEIKKYKLKKYIKGVFAAIFCIMAFLTMSFVDNKTRTPNDLDTWQSVVLMANILSTYVFLIFSSALTAKIIIGEYKDRTILVMFSYPVDRKKLIIAKLIIVVVFAVVCILISDMLCISYAVILDSIIDVVAGNFSFSYISDAYLIFLGFISAGGVLALLPFAVGMRKKSVPSTVLTAVVVSALMQPVLGGKYATLRGTVVKFIVVALVSFGAAAYTVMKKINSIDSINV</sequence>
<proteinExistence type="predicted"/>
<name>A0ABV4E1J2_9CLOT</name>
<reference evidence="2 3" key="1">
    <citation type="submission" date="2024-08" db="EMBL/GenBank/DDBJ databases">
        <title>Clostridium lapicellarii sp. nov., and Clostridium renhuaiense sp. nov., two species isolated from the mud in a fermentation cellar used for producing sauce-flavour Chinese liquors.</title>
        <authorList>
            <person name="Yang F."/>
            <person name="Wang H."/>
            <person name="Chen L.Q."/>
            <person name="Zhou N."/>
            <person name="Lu J.J."/>
            <person name="Pu X.X."/>
            <person name="Wan B."/>
            <person name="Wang L."/>
            <person name="Liu S.J."/>
        </authorList>
    </citation>
    <scope>NUCLEOTIDE SEQUENCE [LARGE SCALE GENOMIC DNA]</scope>
    <source>
        <strain evidence="2 3">MT-113</strain>
    </source>
</reference>
<dbReference type="Pfam" id="PF12730">
    <property type="entry name" value="ABC2_membrane_4"/>
    <property type="match status" value="1"/>
</dbReference>
<dbReference type="Proteomes" id="UP001565220">
    <property type="component" value="Unassembled WGS sequence"/>
</dbReference>